<dbReference type="InterPro" id="IPR013108">
    <property type="entry name" value="Amidohydro_3"/>
</dbReference>
<dbReference type="Gene3D" id="2.30.40.10">
    <property type="entry name" value="Urease, subunit C, domain 1"/>
    <property type="match status" value="1"/>
</dbReference>
<feature type="domain" description="Amidohydrolase 3" evidence="1">
    <location>
        <begin position="490"/>
        <end position="595"/>
    </location>
</feature>
<feature type="domain" description="Amidohydrolase 3" evidence="1">
    <location>
        <begin position="76"/>
        <end position="311"/>
    </location>
</feature>
<sequence length="614" mass="68636">MKNKTFRFSILLIVVVFFLAGLNFSAQKSKLFNYDVLIKNARVFDGSLKPAFRADVAVKDGMIVKVERSIKGSAAKVINGKGLYVTPGFIDLHTHADKGMYFTENRACLNYLKQGVTTVIVGQCGSSAWPIFEKAEDVMKVWSREGIGPHAALLVGHGTVRQIVMGMEEREPTAEELEKMKALVKEAMEQGAYGLSTGLIYQPGSFGKTDEVIELVKVIAPYGGIYHSHIRNESDKLLEAVKEAIEISDKSGAPVHISHFKVMGKKNWGLVREACAIIEEARAKGIKVTADQYPYQFSNGYPYSSLIPRSAWLGIEETEGTERVETERLTSEDAEAIFNHLRDSQLIELYKKVTPYYPVSERHLQFLNEIPRDRLVRLVSRSLIRPGNFRGPGNTKERGMFLARMANPEEAQKIREQIREYIVDGRGPENIIVGICVEKNLEGKSLKQVAAMKRKSVEDTAIELELMGARCVPLRIGEEDIEYIMKKDYVGTGSDGTAPPYGIGLTHIRSYSTFLHKIKKYALKRKSVSVSHVIRSQTSLAAKIMNWDDRGWIKNGYKADIVVLDLNNIKTRTSISNPQAYSEGVKYLLVNGEVVLDGGKWTGKLPGKVIKLKK</sequence>
<reference evidence="2" key="1">
    <citation type="journal article" date="2015" name="Nature">
        <title>Complex archaea that bridge the gap between prokaryotes and eukaryotes.</title>
        <authorList>
            <person name="Spang A."/>
            <person name="Saw J.H."/>
            <person name="Jorgensen S.L."/>
            <person name="Zaremba-Niedzwiedzka K."/>
            <person name="Martijn J."/>
            <person name="Lind A.E."/>
            <person name="van Eijk R."/>
            <person name="Schleper C."/>
            <person name="Guy L."/>
            <person name="Ettema T.J."/>
        </authorList>
    </citation>
    <scope>NUCLEOTIDE SEQUENCE</scope>
</reference>
<dbReference type="AlphaFoldDB" id="A0A0F9LMU6"/>
<dbReference type="Pfam" id="PF07969">
    <property type="entry name" value="Amidohydro_3"/>
    <property type="match status" value="2"/>
</dbReference>
<proteinExistence type="predicted"/>
<accession>A0A0F9LMU6</accession>
<dbReference type="SUPFAM" id="SSF51338">
    <property type="entry name" value="Composite domain of metallo-dependent hydrolases"/>
    <property type="match status" value="1"/>
</dbReference>
<dbReference type="GO" id="GO:0016810">
    <property type="term" value="F:hydrolase activity, acting on carbon-nitrogen (but not peptide) bonds"/>
    <property type="evidence" value="ECO:0007669"/>
    <property type="project" value="InterPro"/>
</dbReference>
<dbReference type="InterPro" id="IPR011059">
    <property type="entry name" value="Metal-dep_hydrolase_composite"/>
</dbReference>
<gene>
    <name evidence="2" type="ORF">LCGC14_1195960</name>
</gene>
<dbReference type="EMBL" id="LAZR01006108">
    <property type="protein sequence ID" value="KKM94673.1"/>
    <property type="molecule type" value="Genomic_DNA"/>
</dbReference>
<organism evidence="2">
    <name type="scientific">marine sediment metagenome</name>
    <dbReference type="NCBI Taxonomy" id="412755"/>
    <lineage>
        <taxon>unclassified sequences</taxon>
        <taxon>metagenomes</taxon>
        <taxon>ecological metagenomes</taxon>
    </lineage>
</organism>
<protein>
    <recommendedName>
        <fullName evidence="1">Amidohydrolase 3 domain-containing protein</fullName>
    </recommendedName>
</protein>
<dbReference type="CDD" id="cd01297">
    <property type="entry name" value="D-aminoacylase"/>
    <property type="match status" value="1"/>
</dbReference>
<dbReference type="Gene3D" id="3.20.20.140">
    <property type="entry name" value="Metal-dependent hydrolases"/>
    <property type="match status" value="2"/>
</dbReference>
<dbReference type="InterPro" id="IPR050378">
    <property type="entry name" value="Metallo-dep_Hydrolases_sf"/>
</dbReference>
<dbReference type="SUPFAM" id="SSF51556">
    <property type="entry name" value="Metallo-dependent hydrolases"/>
    <property type="match status" value="1"/>
</dbReference>
<evidence type="ECO:0000313" key="2">
    <source>
        <dbReference type="EMBL" id="KKM94673.1"/>
    </source>
</evidence>
<dbReference type="PANTHER" id="PTHR11647:SF1">
    <property type="entry name" value="COLLAPSIN RESPONSE MEDIATOR PROTEIN"/>
    <property type="match status" value="1"/>
</dbReference>
<name>A0A0F9LMU6_9ZZZZ</name>
<comment type="caution">
    <text evidence="2">The sequence shown here is derived from an EMBL/GenBank/DDBJ whole genome shotgun (WGS) entry which is preliminary data.</text>
</comment>
<evidence type="ECO:0000259" key="1">
    <source>
        <dbReference type="Pfam" id="PF07969"/>
    </source>
</evidence>
<dbReference type="PANTHER" id="PTHR11647">
    <property type="entry name" value="HYDRANTOINASE/DIHYDROPYRIMIDINASE FAMILY MEMBER"/>
    <property type="match status" value="1"/>
</dbReference>
<dbReference type="InterPro" id="IPR032466">
    <property type="entry name" value="Metal_Hydrolase"/>
</dbReference>